<name>A0A6B3W2V0_9BACI</name>
<dbReference type="InterPro" id="IPR005624">
    <property type="entry name" value="PduO/GlcC-like"/>
</dbReference>
<dbReference type="RefSeq" id="WP_163242666.1">
    <property type="nucleotide sequence ID" value="NZ_CP082780.1"/>
</dbReference>
<evidence type="ECO:0000313" key="2">
    <source>
        <dbReference type="EMBL" id="NEY82283.1"/>
    </source>
</evidence>
<dbReference type="Proteomes" id="UP000472971">
    <property type="component" value="Unassembled WGS sequence"/>
</dbReference>
<comment type="caution">
    <text evidence="2">The sequence shown here is derived from an EMBL/GenBank/DDBJ whole genome shotgun (WGS) entry which is preliminary data.</text>
</comment>
<dbReference type="PANTHER" id="PTHR34309:SF1">
    <property type="entry name" value="PROTEIN GLCG"/>
    <property type="match status" value="1"/>
</dbReference>
<dbReference type="PANTHER" id="PTHR34309">
    <property type="entry name" value="SLR1406 PROTEIN"/>
    <property type="match status" value="1"/>
</dbReference>
<dbReference type="Pfam" id="PF03928">
    <property type="entry name" value="HbpS-like"/>
    <property type="match status" value="1"/>
</dbReference>
<reference evidence="2 3" key="1">
    <citation type="submission" date="2020-02" db="EMBL/GenBank/DDBJ databases">
        <title>Bacillus aquiflavi sp. nov., isolated from yellow water of strong flavor Chinese baijiu in Yibin region of China.</title>
        <authorList>
            <person name="Xie J."/>
        </authorList>
    </citation>
    <scope>NUCLEOTIDE SEQUENCE [LARGE SCALE GENOMIC DNA]</scope>
    <source>
        <strain evidence="2 3">3H-10</strain>
    </source>
</reference>
<dbReference type="EMBL" id="JAAIWN010000030">
    <property type="protein sequence ID" value="NEY82283.1"/>
    <property type="molecule type" value="Genomic_DNA"/>
</dbReference>
<dbReference type="SUPFAM" id="SSF143744">
    <property type="entry name" value="GlcG-like"/>
    <property type="match status" value="1"/>
</dbReference>
<evidence type="ECO:0000313" key="4">
    <source>
        <dbReference type="Proteomes" id="UP000570010"/>
    </source>
</evidence>
<dbReference type="EMBL" id="JACEIO010000032">
    <property type="protein sequence ID" value="MBA4538027.1"/>
    <property type="molecule type" value="Genomic_DNA"/>
</dbReference>
<dbReference type="InterPro" id="IPR038084">
    <property type="entry name" value="PduO/GlcC-like_sf"/>
</dbReference>
<dbReference type="InterPro" id="IPR052517">
    <property type="entry name" value="GlcG_carb_metab_protein"/>
</dbReference>
<proteinExistence type="predicted"/>
<dbReference type="Gene3D" id="3.30.450.150">
    <property type="entry name" value="Haem-degrading domain"/>
    <property type="match status" value="1"/>
</dbReference>
<dbReference type="AlphaFoldDB" id="A0A6B3W2V0"/>
<dbReference type="Proteomes" id="UP000570010">
    <property type="component" value="Unassembled WGS sequence"/>
</dbReference>
<gene>
    <name evidence="2" type="ORF">G4D64_12390</name>
    <name evidence="1" type="ORF">H1Z61_13000</name>
</gene>
<reference evidence="1 4" key="2">
    <citation type="submission" date="2020-07" db="EMBL/GenBank/DDBJ databases">
        <authorList>
            <person name="Feng H."/>
        </authorList>
    </citation>
    <scope>NUCLEOTIDE SEQUENCE [LARGE SCALE GENOMIC DNA]</scope>
    <source>
        <strain evidence="1">S-12</strain>
        <strain evidence="4">s-12</strain>
    </source>
</reference>
<keyword evidence="3" id="KW-1185">Reference proteome</keyword>
<evidence type="ECO:0000313" key="1">
    <source>
        <dbReference type="EMBL" id="MBA4538027.1"/>
    </source>
</evidence>
<organism evidence="2 3">
    <name type="scientific">Bacillus aquiflavi</name>
    <dbReference type="NCBI Taxonomy" id="2672567"/>
    <lineage>
        <taxon>Bacteria</taxon>
        <taxon>Bacillati</taxon>
        <taxon>Bacillota</taxon>
        <taxon>Bacilli</taxon>
        <taxon>Bacillales</taxon>
        <taxon>Bacillaceae</taxon>
        <taxon>Bacillus</taxon>
    </lineage>
</organism>
<accession>A0A6B3W2V0</accession>
<sequence length="146" mass="15769">MFLEKLSVSNRLATQMVNEAKKKAEQLGIHVNIAVVDSGGHLLAFERMDHAPILSIEIAQNKAYTAAAFGIPTHEWYPLIEHTPQLKAGIVHTSRLVIFGGGYPIQIGNKLAGAIGVSGGTEEEDQLCCEAALRLIENSVYTSKEG</sequence>
<evidence type="ECO:0000313" key="3">
    <source>
        <dbReference type="Proteomes" id="UP000472971"/>
    </source>
</evidence>
<protein>
    <submittedName>
        <fullName evidence="2">Heme-binding protein</fullName>
    </submittedName>
</protein>